<reference evidence="2 3" key="1">
    <citation type="submission" date="2023-03" db="EMBL/GenBank/DDBJ databases">
        <title>Bacillus Genome Sequencing.</title>
        <authorList>
            <person name="Dunlap C."/>
        </authorList>
    </citation>
    <scope>NUCLEOTIDE SEQUENCE [LARGE SCALE GENOMIC DNA]</scope>
    <source>
        <strain evidence="2 3">BD-525</strain>
    </source>
</reference>
<dbReference type="Proteomes" id="UP001344632">
    <property type="component" value="Unassembled WGS sequence"/>
</dbReference>
<evidence type="ECO:0000259" key="1">
    <source>
        <dbReference type="PROSITE" id="PS50943"/>
    </source>
</evidence>
<proteinExistence type="predicted"/>
<dbReference type="Pfam" id="PF12844">
    <property type="entry name" value="HTH_19"/>
    <property type="match status" value="1"/>
</dbReference>
<name>A0ABU6GTX6_9BACL</name>
<dbReference type="CDD" id="cd00093">
    <property type="entry name" value="HTH_XRE"/>
    <property type="match status" value="1"/>
</dbReference>
<evidence type="ECO:0000313" key="2">
    <source>
        <dbReference type="EMBL" id="MEC0242863.1"/>
    </source>
</evidence>
<accession>A0ABU6GTX6</accession>
<dbReference type="InterPro" id="IPR001387">
    <property type="entry name" value="Cro/C1-type_HTH"/>
</dbReference>
<dbReference type="EMBL" id="JARLKZ010000020">
    <property type="protein sequence ID" value="MEC0242863.1"/>
    <property type="molecule type" value="Genomic_DNA"/>
</dbReference>
<dbReference type="PROSITE" id="PS50943">
    <property type="entry name" value="HTH_CROC1"/>
    <property type="match status" value="1"/>
</dbReference>
<dbReference type="SUPFAM" id="SSF47413">
    <property type="entry name" value="lambda repressor-like DNA-binding domains"/>
    <property type="match status" value="1"/>
</dbReference>
<sequence>MAKTLLEEMGERLKKARINRKMTQMEVYRLTQINPDTLILYESAQAEPDLVTLSKFADTYQVSLDWIITGFEFNSRSRLFAAEKEVRRLQKIIDEQSTLIKTIQKVVNSCEEYTAPPQRNWGS</sequence>
<dbReference type="RefSeq" id="WP_326090623.1">
    <property type="nucleotide sequence ID" value="NZ_JARLKZ010000020.1"/>
</dbReference>
<feature type="domain" description="HTH cro/C1-type" evidence="1">
    <location>
        <begin position="13"/>
        <end position="67"/>
    </location>
</feature>
<comment type="caution">
    <text evidence="2">The sequence shown here is derived from an EMBL/GenBank/DDBJ whole genome shotgun (WGS) entry which is preliminary data.</text>
</comment>
<dbReference type="Gene3D" id="1.10.260.40">
    <property type="entry name" value="lambda repressor-like DNA-binding domains"/>
    <property type="match status" value="1"/>
</dbReference>
<evidence type="ECO:0000313" key="3">
    <source>
        <dbReference type="Proteomes" id="UP001344632"/>
    </source>
</evidence>
<protein>
    <submittedName>
        <fullName evidence="2">Helix-turn-helix transcriptional regulator</fullName>
    </submittedName>
</protein>
<keyword evidence="3" id="KW-1185">Reference proteome</keyword>
<gene>
    <name evidence="2" type="ORF">P4H66_23920</name>
</gene>
<organism evidence="2 3">
    <name type="scientific">Paenibacillus dokdonensis</name>
    <dbReference type="NCBI Taxonomy" id="2567944"/>
    <lineage>
        <taxon>Bacteria</taxon>
        <taxon>Bacillati</taxon>
        <taxon>Bacillota</taxon>
        <taxon>Bacilli</taxon>
        <taxon>Bacillales</taxon>
        <taxon>Paenibacillaceae</taxon>
        <taxon>Paenibacillus</taxon>
    </lineage>
</organism>
<dbReference type="SMART" id="SM00530">
    <property type="entry name" value="HTH_XRE"/>
    <property type="match status" value="1"/>
</dbReference>
<dbReference type="InterPro" id="IPR010982">
    <property type="entry name" value="Lambda_DNA-bd_dom_sf"/>
</dbReference>